<proteinExistence type="predicted"/>
<dbReference type="GO" id="GO:0016020">
    <property type="term" value="C:membrane"/>
    <property type="evidence" value="ECO:0007669"/>
    <property type="project" value="UniProtKB-SubCell"/>
</dbReference>
<dbReference type="NCBIfam" id="TIGR01352">
    <property type="entry name" value="tonB_Cterm"/>
    <property type="match status" value="1"/>
</dbReference>
<comment type="caution">
    <text evidence="8">The sequence shown here is derived from an EMBL/GenBank/DDBJ whole genome shotgun (WGS) entry which is preliminary data.</text>
</comment>
<gene>
    <name evidence="8" type="ORF">E6K79_10075</name>
</gene>
<evidence type="ECO:0000313" key="8">
    <source>
        <dbReference type="EMBL" id="TMQ63416.1"/>
    </source>
</evidence>
<reference evidence="8 9" key="1">
    <citation type="journal article" date="2019" name="Nat. Microbiol.">
        <title>Mediterranean grassland soil C-N compound turnover is dependent on rainfall and depth, and is mediated by genomically divergent microorganisms.</title>
        <authorList>
            <person name="Diamond S."/>
            <person name="Andeer P.F."/>
            <person name="Li Z."/>
            <person name="Crits-Christoph A."/>
            <person name="Burstein D."/>
            <person name="Anantharaman K."/>
            <person name="Lane K.R."/>
            <person name="Thomas B.C."/>
            <person name="Pan C."/>
            <person name="Northen T.R."/>
            <person name="Banfield J.F."/>
        </authorList>
    </citation>
    <scope>NUCLEOTIDE SEQUENCE [LARGE SCALE GENOMIC DNA]</scope>
    <source>
        <strain evidence="8">WS_9</strain>
    </source>
</reference>
<sequence length="251" mass="27722">MELREKLSIRRRGAAPPDERTSAIFIAMACLLHAMLLGFFVNKARLSREISLPASSGSIRRAQLVRIMPLRTFPAPEAAAPPVEAEKTRPKPALIKRYTPGAKVVVRKERGPTKKGASDESKALPREVAPAPQADLTPRWWSPDSTRSTSVTADGDFRFAFYLAAIRNKIGAQWVPPPGMDATGRRIRATVYFRIHKDGQISVAQVETTSGYSFFDQTTMRALLAATPLPPLPAGFTDNYLGVHFGFEYQQ</sequence>
<evidence type="ECO:0000256" key="3">
    <source>
        <dbReference type="ARBA" id="ARBA00022989"/>
    </source>
</evidence>
<feature type="transmembrane region" description="Helical" evidence="6">
    <location>
        <begin position="21"/>
        <end position="41"/>
    </location>
</feature>
<keyword evidence="2 6" id="KW-0812">Transmembrane</keyword>
<evidence type="ECO:0000256" key="2">
    <source>
        <dbReference type="ARBA" id="ARBA00022692"/>
    </source>
</evidence>
<protein>
    <submittedName>
        <fullName evidence="8">TonB C-terminal domain-containing protein</fullName>
    </submittedName>
</protein>
<dbReference type="AlphaFoldDB" id="A0A538TIH8"/>
<keyword evidence="4 6" id="KW-0472">Membrane</keyword>
<feature type="domain" description="TonB C-terminal" evidence="7">
    <location>
        <begin position="161"/>
        <end position="251"/>
    </location>
</feature>
<dbReference type="Gene3D" id="3.30.1150.10">
    <property type="match status" value="1"/>
</dbReference>
<keyword evidence="3 6" id="KW-1133">Transmembrane helix</keyword>
<accession>A0A538TIH8</accession>
<evidence type="ECO:0000313" key="9">
    <source>
        <dbReference type="Proteomes" id="UP000317691"/>
    </source>
</evidence>
<dbReference type="Proteomes" id="UP000317691">
    <property type="component" value="Unassembled WGS sequence"/>
</dbReference>
<dbReference type="SUPFAM" id="SSF74653">
    <property type="entry name" value="TolA/TonB C-terminal domain"/>
    <property type="match status" value="1"/>
</dbReference>
<feature type="compositionally biased region" description="Basic and acidic residues" evidence="5">
    <location>
        <begin position="108"/>
        <end position="125"/>
    </location>
</feature>
<organism evidence="8 9">
    <name type="scientific">Eiseniibacteriota bacterium</name>
    <dbReference type="NCBI Taxonomy" id="2212470"/>
    <lineage>
        <taxon>Bacteria</taxon>
        <taxon>Candidatus Eiseniibacteriota</taxon>
    </lineage>
</organism>
<dbReference type="PROSITE" id="PS52015">
    <property type="entry name" value="TONB_CTD"/>
    <property type="match status" value="1"/>
</dbReference>
<dbReference type="GO" id="GO:0055085">
    <property type="term" value="P:transmembrane transport"/>
    <property type="evidence" value="ECO:0007669"/>
    <property type="project" value="InterPro"/>
</dbReference>
<evidence type="ECO:0000259" key="7">
    <source>
        <dbReference type="PROSITE" id="PS52015"/>
    </source>
</evidence>
<evidence type="ECO:0000256" key="1">
    <source>
        <dbReference type="ARBA" id="ARBA00004167"/>
    </source>
</evidence>
<evidence type="ECO:0000256" key="6">
    <source>
        <dbReference type="SAM" id="Phobius"/>
    </source>
</evidence>
<dbReference type="Pfam" id="PF13103">
    <property type="entry name" value="TonB_2"/>
    <property type="match status" value="1"/>
</dbReference>
<evidence type="ECO:0000256" key="5">
    <source>
        <dbReference type="SAM" id="MobiDB-lite"/>
    </source>
</evidence>
<feature type="region of interest" description="Disordered" evidence="5">
    <location>
        <begin position="108"/>
        <end position="129"/>
    </location>
</feature>
<dbReference type="InterPro" id="IPR006260">
    <property type="entry name" value="TonB/TolA_C"/>
</dbReference>
<evidence type="ECO:0000256" key="4">
    <source>
        <dbReference type="ARBA" id="ARBA00023136"/>
    </source>
</evidence>
<dbReference type="EMBL" id="VBOZ01000031">
    <property type="protein sequence ID" value="TMQ63416.1"/>
    <property type="molecule type" value="Genomic_DNA"/>
</dbReference>
<dbReference type="InterPro" id="IPR037682">
    <property type="entry name" value="TonB_C"/>
</dbReference>
<name>A0A538TIH8_UNCEI</name>
<comment type="subcellular location">
    <subcellularLocation>
        <location evidence="1">Membrane</location>
        <topology evidence="1">Single-pass membrane protein</topology>
    </subcellularLocation>
</comment>